<protein>
    <submittedName>
        <fullName evidence="3">Transcription factor IBH1-like 1</fullName>
    </submittedName>
</protein>
<dbReference type="PANTHER" id="PTHR33124">
    <property type="entry name" value="TRANSCRIPTION FACTOR IBH1-LIKE 1"/>
    <property type="match status" value="1"/>
</dbReference>
<proteinExistence type="predicted"/>
<sequence length="191" mass="19986">MRGPNAATATSKGGAMAGFKQDLLRNLLLGIRACRPFDATSLEDRKRAVKRSADVAMAAARAAAGGGRARWPKAILAAAAASGHSPGGTRKARKSACKRVVRRPRRAAASCDVVARRLVRSRTMALRKVIPGADATAAMDDEAVLLRETIDYAVHLRAQVDVLRRVSAAVQRSTFLRDGPAQSMGGGGGGS</sequence>
<keyword evidence="2" id="KW-0804">Transcription</keyword>
<keyword evidence="1" id="KW-0805">Transcription regulation</keyword>
<dbReference type="GO" id="GO:0006355">
    <property type="term" value="P:regulation of DNA-templated transcription"/>
    <property type="evidence" value="ECO:0007669"/>
    <property type="project" value="InterPro"/>
</dbReference>
<dbReference type="ExpressionAtlas" id="A0A3L6DG92">
    <property type="expression patterns" value="baseline and differential"/>
</dbReference>
<dbReference type="EMBL" id="NCVQ01000010">
    <property type="protein sequence ID" value="PWZ07660.1"/>
    <property type="molecule type" value="Genomic_DNA"/>
</dbReference>
<dbReference type="InterPro" id="IPR044660">
    <property type="entry name" value="IBH1-like"/>
</dbReference>
<evidence type="ECO:0000256" key="2">
    <source>
        <dbReference type="ARBA" id="ARBA00023163"/>
    </source>
</evidence>
<evidence type="ECO:0000256" key="1">
    <source>
        <dbReference type="ARBA" id="ARBA00023015"/>
    </source>
</evidence>
<evidence type="ECO:0000313" key="3">
    <source>
        <dbReference type="EMBL" id="PWZ07660.1"/>
    </source>
</evidence>
<dbReference type="AlphaFoldDB" id="A0A3L6DG92"/>
<comment type="caution">
    <text evidence="3">The sequence shown here is derived from an EMBL/GenBank/DDBJ whole genome shotgun (WGS) entry which is preliminary data.</text>
</comment>
<gene>
    <name evidence="3" type="primary">IBL1_1</name>
    <name evidence="3" type="ORF">Zm00014a_024136</name>
</gene>
<organism evidence="3">
    <name type="scientific">Zea mays</name>
    <name type="common">Maize</name>
    <dbReference type="NCBI Taxonomy" id="4577"/>
    <lineage>
        <taxon>Eukaryota</taxon>
        <taxon>Viridiplantae</taxon>
        <taxon>Streptophyta</taxon>
        <taxon>Embryophyta</taxon>
        <taxon>Tracheophyta</taxon>
        <taxon>Spermatophyta</taxon>
        <taxon>Magnoliopsida</taxon>
        <taxon>Liliopsida</taxon>
        <taxon>Poales</taxon>
        <taxon>Poaceae</taxon>
        <taxon>PACMAD clade</taxon>
        <taxon>Panicoideae</taxon>
        <taxon>Andropogonodae</taxon>
        <taxon>Andropogoneae</taxon>
        <taxon>Tripsacinae</taxon>
        <taxon>Zea</taxon>
    </lineage>
</organism>
<accession>A0A3L6DG92</accession>
<dbReference type="Proteomes" id="UP000251960">
    <property type="component" value="Chromosome 9"/>
</dbReference>
<name>A0A3L6DG92_MAIZE</name>
<reference evidence="3" key="1">
    <citation type="journal article" date="2018" name="Nat. Genet.">
        <title>Extensive intraspecific gene order and gene structural variations between Mo17 and other maize genomes.</title>
        <authorList>
            <person name="Sun S."/>
            <person name="Zhou Y."/>
            <person name="Chen J."/>
            <person name="Shi J."/>
            <person name="Zhao H."/>
            <person name="Zhao H."/>
            <person name="Song W."/>
            <person name="Zhang M."/>
            <person name="Cui Y."/>
            <person name="Dong X."/>
            <person name="Liu H."/>
            <person name="Ma X."/>
            <person name="Jiao Y."/>
            <person name="Wang B."/>
            <person name="Wei X."/>
            <person name="Stein J.C."/>
            <person name="Glaubitz J.C."/>
            <person name="Lu F."/>
            <person name="Yu G."/>
            <person name="Liang C."/>
            <person name="Fengler K."/>
            <person name="Li B."/>
            <person name="Rafalski A."/>
            <person name="Schnable P.S."/>
            <person name="Ware D.H."/>
            <person name="Buckler E.S."/>
            <person name="Lai J."/>
        </authorList>
    </citation>
    <scope>NUCLEOTIDE SEQUENCE [LARGE SCALE GENOMIC DNA]</scope>
    <source>
        <tissue evidence="3">Seedling</tissue>
    </source>
</reference>
<dbReference type="PANTHER" id="PTHR33124:SF2">
    <property type="entry name" value="OS06G0653200 PROTEIN"/>
    <property type="match status" value="1"/>
</dbReference>